<reference evidence="1 2" key="2">
    <citation type="submission" date="2020-07" db="EMBL/GenBank/DDBJ databases">
        <title>Genome assembly of wild tea tree DASZ reveals pedigree and selection history of tea varieties.</title>
        <authorList>
            <person name="Zhang W."/>
        </authorList>
    </citation>
    <scope>NUCLEOTIDE SEQUENCE [LARGE SCALE GENOMIC DNA]</scope>
    <source>
        <strain evidence="2">cv. G240</strain>
        <tissue evidence="1">Leaf</tissue>
    </source>
</reference>
<sequence>MPSCMVLDSVVKGAPRRAPRCSEVQGQRLTPPKVRRVEEGACLGQATKGARRTTDGALFYLLFS</sequence>
<reference evidence="2" key="1">
    <citation type="journal article" date="2020" name="Nat. Commun.">
        <title>Genome assembly of wild tea tree DASZ reveals pedigree and selection history of tea varieties.</title>
        <authorList>
            <person name="Zhang W."/>
            <person name="Zhang Y."/>
            <person name="Qiu H."/>
            <person name="Guo Y."/>
            <person name="Wan H."/>
            <person name="Zhang X."/>
            <person name="Scossa F."/>
            <person name="Alseekh S."/>
            <person name="Zhang Q."/>
            <person name="Wang P."/>
            <person name="Xu L."/>
            <person name="Schmidt M.H."/>
            <person name="Jia X."/>
            <person name="Li D."/>
            <person name="Zhu A."/>
            <person name="Guo F."/>
            <person name="Chen W."/>
            <person name="Ni D."/>
            <person name="Usadel B."/>
            <person name="Fernie A.R."/>
            <person name="Wen W."/>
        </authorList>
    </citation>
    <scope>NUCLEOTIDE SEQUENCE [LARGE SCALE GENOMIC DNA]</scope>
    <source>
        <strain evidence="2">cv. G240</strain>
    </source>
</reference>
<gene>
    <name evidence="1" type="ORF">HYC85_026095</name>
</gene>
<protein>
    <submittedName>
        <fullName evidence="1">Uncharacterized protein</fullName>
    </submittedName>
</protein>
<organism evidence="1 2">
    <name type="scientific">Camellia sinensis</name>
    <name type="common">Tea plant</name>
    <name type="synonym">Thea sinensis</name>
    <dbReference type="NCBI Taxonomy" id="4442"/>
    <lineage>
        <taxon>Eukaryota</taxon>
        <taxon>Viridiplantae</taxon>
        <taxon>Streptophyta</taxon>
        <taxon>Embryophyta</taxon>
        <taxon>Tracheophyta</taxon>
        <taxon>Spermatophyta</taxon>
        <taxon>Magnoliopsida</taxon>
        <taxon>eudicotyledons</taxon>
        <taxon>Gunneridae</taxon>
        <taxon>Pentapetalae</taxon>
        <taxon>asterids</taxon>
        <taxon>Ericales</taxon>
        <taxon>Theaceae</taxon>
        <taxon>Camellia</taxon>
    </lineage>
</organism>
<accession>A0A7J7G6M5</accession>
<dbReference type="AlphaFoldDB" id="A0A7J7G6M5"/>
<dbReference type="EMBL" id="JACBKZ010000013">
    <property type="protein sequence ID" value="KAF5934966.1"/>
    <property type="molecule type" value="Genomic_DNA"/>
</dbReference>
<evidence type="ECO:0000313" key="2">
    <source>
        <dbReference type="Proteomes" id="UP000593564"/>
    </source>
</evidence>
<comment type="caution">
    <text evidence="1">The sequence shown here is derived from an EMBL/GenBank/DDBJ whole genome shotgun (WGS) entry which is preliminary data.</text>
</comment>
<keyword evidence="2" id="KW-1185">Reference proteome</keyword>
<name>A0A7J7G6M5_CAMSI</name>
<proteinExistence type="predicted"/>
<dbReference type="Proteomes" id="UP000593564">
    <property type="component" value="Unassembled WGS sequence"/>
</dbReference>
<evidence type="ECO:0000313" key="1">
    <source>
        <dbReference type="EMBL" id="KAF5934966.1"/>
    </source>
</evidence>